<evidence type="ECO:0000313" key="3">
    <source>
        <dbReference type="EMBL" id="OJJ26948.1"/>
    </source>
</evidence>
<reference evidence="3" key="1">
    <citation type="submission" date="2016-10" db="EMBL/GenBank/DDBJ databases">
        <title>CRISPR-Cas defence system in Roseofilum reptotaenium: evidence of a bacteriophage-cyanobacterium arms race in the coral black band disease.</title>
        <authorList>
            <person name="Buerger P."/>
            <person name="Wood-Charlson E.M."/>
            <person name="Weynberg K.D."/>
            <person name="Willis B."/>
            <person name="Van Oppen M.J."/>
        </authorList>
    </citation>
    <scope>NUCLEOTIDE SEQUENCE [LARGE SCALE GENOMIC DNA]</scope>
    <source>
        <strain evidence="3">AO1-A</strain>
    </source>
</reference>
<sequence length="427" mass="46181">MSFIRDQSYHQRRSPKGSRSESPHSPQFWLLLVLGSILLHGLVLWIVQPLLRLRMTEQDSVSFIPIEMLEAIVEETSAPEAAPSPVNETEPEPPSPSPSPPPVVPEVQPEPEERVPSLEAFPEPFPSPTFSPFPVPELSPTPEPSLEPSPTPTPKASPEPTPTPKPSPESSPIPTPEASPESTPSPEPTPEPTPETSPTATPEPSPEPSPTPSPEPSPESSVTPEPTPSPESTPVPTQSVVPRPLVTPSPDLESVPVRSPLPSPPPQVSASPVNPLPENPAVAEEELPNIGDIKPEEFSPKLLGIQPPPPEQQIDIPDEWAKAKSLETPLILDSDNPTCPLESGTREYFGQTITLFVTIDENGRILPSYTRVLNPQDTSIAYQNLVQCLVNEQTWSFEAAISGDRRVVSNAQLEVTLDPILPQPNLE</sequence>
<dbReference type="EMBL" id="MLAW01000004">
    <property type="protein sequence ID" value="OJJ26948.1"/>
    <property type="molecule type" value="Genomic_DNA"/>
</dbReference>
<feature type="region of interest" description="Disordered" evidence="1">
    <location>
        <begin position="292"/>
        <end position="313"/>
    </location>
</feature>
<dbReference type="STRING" id="1925591.BI308_04475"/>
<feature type="region of interest" description="Disordered" evidence="1">
    <location>
        <begin position="1"/>
        <end position="24"/>
    </location>
</feature>
<keyword evidence="2" id="KW-0812">Transmembrane</keyword>
<keyword evidence="4" id="KW-1185">Reference proteome</keyword>
<accession>A0A1L9QW90</accession>
<dbReference type="PRINTS" id="PR01217">
    <property type="entry name" value="PRICHEXTENSN"/>
</dbReference>
<dbReference type="Proteomes" id="UP000183940">
    <property type="component" value="Unassembled WGS sequence"/>
</dbReference>
<keyword evidence="2" id="KW-1133">Transmembrane helix</keyword>
<gene>
    <name evidence="3" type="ORF">BI308_04475</name>
</gene>
<keyword evidence="2" id="KW-0472">Membrane</keyword>
<dbReference type="AlphaFoldDB" id="A0A1L9QW90"/>
<feature type="compositionally biased region" description="Pro residues" evidence="1">
    <location>
        <begin position="92"/>
        <end position="104"/>
    </location>
</feature>
<feature type="region of interest" description="Disordered" evidence="1">
    <location>
        <begin position="77"/>
        <end position="280"/>
    </location>
</feature>
<evidence type="ECO:0000256" key="2">
    <source>
        <dbReference type="SAM" id="Phobius"/>
    </source>
</evidence>
<evidence type="ECO:0000256" key="1">
    <source>
        <dbReference type="SAM" id="MobiDB-lite"/>
    </source>
</evidence>
<evidence type="ECO:0000313" key="4">
    <source>
        <dbReference type="Proteomes" id="UP000183940"/>
    </source>
</evidence>
<name>A0A1L9QW90_9CYAN</name>
<organism evidence="3 4">
    <name type="scientific">Roseofilum reptotaenium AO1-A</name>
    <dbReference type="NCBI Taxonomy" id="1925591"/>
    <lineage>
        <taxon>Bacteria</taxon>
        <taxon>Bacillati</taxon>
        <taxon>Cyanobacteriota</taxon>
        <taxon>Cyanophyceae</taxon>
        <taxon>Desertifilales</taxon>
        <taxon>Desertifilaceae</taxon>
        <taxon>Roseofilum</taxon>
    </lineage>
</organism>
<comment type="caution">
    <text evidence="3">The sequence shown here is derived from an EMBL/GenBank/DDBJ whole genome shotgun (WGS) entry which is preliminary data.</text>
</comment>
<feature type="compositionally biased region" description="Pro residues" evidence="1">
    <location>
        <begin position="123"/>
        <end position="217"/>
    </location>
</feature>
<protein>
    <submittedName>
        <fullName evidence="3">Uncharacterized protein</fullName>
    </submittedName>
</protein>
<feature type="transmembrane region" description="Helical" evidence="2">
    <location>
        <begin position="28"/>
        <end position="47"/>
    </location>
</feature>
<proteinExistence type="predicted"/>